<proteinExistence type="predicted"/>
<sequence length="47" mass="5263">MAEKLAWNTATDEIVQQPLFPYRKCSMTDLFLTTPEIIRPAPLLAAG</sequence>
<dbReference type="RefSeq" id="WP_154371804.1">
    <property type="nucleotide sequence ID" value="NZ_WKJJ01000003.1"/>
</dbReference>
<comment type="caution">
    <text evidence="1">The sequence shown here is derived from an EMBL/GenBank/DDBJ whole genome shotgun (WGS) entry which is preliminary data.</text>
</comment>
<dbReference type="Proteomes" id="UP000446768">
    <property type="component" value="Unassembled WGS sequence"/>
</dbReference>
<name>A0A7X2IKV5_9BURK</name>
<organism evidence="1 2">
    <name type="scientific">Pseudoduganella rivuli</name>
    <dbReference type="NCBI Taxonomy" id="2666085"/>
    <lineage>
        <taxon>Bacteria</taxon>
        <taxon>Pseudomonadati</taxon>
        <taxon>Pseudomonadota</taxon>
        <taxon>Betaproteobacteria</taxon>
        <taxon>Burkholderiales</taxon>
        <taxon>Oxalobacteraceae</taxon>
        <taxon>Telluria group</taxon>
        <taxon>Pseudoduganella</taxon>
    </lineage>
</organism>
<accession>A0A7X2IKV5</accession>
<evidence type="ECO:0000313" key="2">
    <source>
        <dbReference type="Proteomes" id="UP000446768"/>
    </source>
</evidence>
<reference evidence="1 2" key="1">
    <citation type="submission" date="2019-11" db="EMBL/GenBank/DDBJ databases">
        <title>Novel species isolated from a subtropical stream in China.</title>
        <authorList>
            <person name="Lu H."/>
        </authorList>
    </citation>
    <scope>NUCLEOTIDE SEQUENCE [LARGE SCALE GENOMIC DNA]</scope>
    <source>
        <strain evidence="1 2">FT92W</strain>
    </source>
</reference>
<dbReference type="EMBL" id="WKJJ01000003">
    <property type="protein sequence ID" value="MRV71333.1"/>
    <property type="molecule type" value="Genomic_DNA"/>
</dbReference>
<keyword evidence="2" id="KW-1185">Reference proteome</keyword>
<dbReference type="AlphaFoldDB" id="A0A7X2IKV5"/>
<evidence type="ECO:0000313" key="1">
    <source>
        <dbReference type="EMBL" id="MRV71333.1"/>
    </source>
</evidence>
<protein>
    <submittedName>
        <fullName evidence="1">Uncharacterized protein</fullName>
    </submittedName>
</protein>
<gene>
    <name evidence="1" type="ORF">GJ700_06315</name>
</gene>